<organism evidence="1 2">
    <name type="scientific">Arcicella rigui</name>
    <dbReference type="NCBI Taxonomy" id="797020"/>
    <lineage>
        <taxon>Bacteria</taxon>
        <taxon>Pseudomonadati</taxon>
        <taxon>Bacteroidota</taxon>
        <taxon>Cytophagia</taxon>
        <taxon>Cytophagales</taxon>
        <taxon>Flectobacillaceae</taxon>
        <taxon>Arcicella</taxon>
    </lineage>
</organism>
<gene>
    <name evidence="1" type="ORF">VB248_13515</name>
</gene>
<reference evidence="1 2" key="1">
    <citation type="submission" date="2023-12" db="EMBL/GenBank/DDBJ databases">
        <title>Novel species of the genus Arcicella isolated from rivers.</title>
        <authorList>
            <person name="Lu H."/>
        </authorList>
    </citation>
    <scope>NUCLEOTIDE SEQUENCE [LARGE SCALE GENOMIC DNA]</scope>
    <source>
        <strain evidence="1 2">KCTC 23307</strain>
    </source>
</reference>
<evidence type="ECO:0000313" key="1">
    <source>
        <dbReference type="EMBL" id="MEA5140163.1"/>
    </source>
</evidence>
<dbReference type="Proteomes" id="UP001302949">
    <property type="component" value="Unassembled WGS sequence"/>
</dbReference>
<dbReference type="EMBL" id="JAYFUM010000015">
    <property type="protein sequence ID" value="MEA5140163.1"/>
    <property type="molecule type" value="Genomic_DNA"/>
</dbReference>
<evidence type="ECO:0008006" key="3">
    <source>
        <dbReference type="Google" id="ProtNLM"/>
    </source>
</evidence>
<sequence>MEANQIKLLASLAKKIKSERKERAKVVASLQSAKILTKNENFTGHYSNLKKVVNISA</sequence>
<accession>A0ABU5QBD0</accession>
<keyword evidence="2" id="KW-1185">Reference proteome</keyword>
<proteinExistence type="predicted"/>
<evidence type="ECO:0000313" key="2">
    <source>
        <dbReference type="Proteomes" id="UP001302949"/>
    </source>
</evidence>
<comment type="caution">
    <text evidence="1">The sequence shown here is derived from an EMBL/GenBank/DDBJ whole genome shotgun (WGS) entry which is preliminary data.</text>
</comment>
<dbReference type="RefSeq" id="WP_323297318.1">
    <property type="nucleotide sequence ID" value="NZ_JAYFUM010000015.1"/>
</dbReference>
<name>A0ABU5QBD0_9BACT</name>
<protein>
    <recommendedName>
        <fullName evidence="3">Ribosomal protein L29</fullName>
    </recommendedName>
</protein>